<dbReference type="GO" id="GO:0005737">
    <property type="term" value="C:cytoplasm"/>
    <property type="evidence" value="ECO:0007669"/>
    <property type="project" value="UniProtKB-SubCell"/>
</dbReference>
<evidence type="ECO:0000313" key="4">
    <source>
        <dbReference type="EMBL" id="GAJ41490.1"/>
    </source>
</evidence>
<organism evidence="4 5">
    <name type="scientific">Parageobacillus caldoxylosilyticus NBRC 107762</name>
    <dbReference type="NCBI Taxonomy" id="1220594"/>
    <lineage>
        <taxon>Bacteria</taxon>
        <taxon>Bacillati</taxon>
        <taxon>Bacillota</taxon>
        <taxon>Bacilli</taxon>
        <taxon>Bacillales</taxon>
        <taxon>Anoxybacillaceae</taxon>
        <taxon>Saccharococcus</taxon>
    </lineage>
</organism>
<comment type="subunit">
    <text evidence="3">UreD, UreF and UreG form a complex that acts as a GTP-hydrolysis-dependent molecular chaperone, activating the urease apoprotein by helping to assemble the nickel containing metallocenter of UreC. The UreE protein probably delivers the nickel.</text>
</comment>
<sequence>MSWSGLLRCTAMEENGRTVISDCYYEGALKLTRPIYLHPSQPTIYLIHVGGGYVDGDRYKTEIMLQERAHLIATTQSATKIYKIVKMPVQQYTSFYLDDQSVLEFFPDPVIAYEKAQFYQETTVYMKESSTFIYGDIITPGWSESGELFRYDWIRSKLKIYYEGNLMLFDHLYLEPSKGITGILQMEGYTHFGSLFVISPFITKHILQKFEWMATRFPASAHLGWSTPMMPGLIVRVLAHETHVIETIFQMIHQFIREECFQEEPIFLRKY</sequence>
<comment type="caution">
    <text evidence="4">The sequence shown here is derived from an EMBL/GenBank/DDBJ whole genome shotgun (WGS) entry which is preliminary data.</text>
</comment>
<dbReference type="GO" id="GO:0016151">
    <property type="term" value="F:nickel cation binding"/>
    <property type="evidence" value="ECO:0007669"/>
    <property type="project" value="UniProtKB-UniRule"/>
</dbReference>
<protein>
    <recommendedName>
        <fullName evidence="3">Urease accessory protein UreD</fullName>
    </recommendedName>
</protein>
<dbReference type="PANTHER" id="PTHR33643">
    <property type="entry name" value="UREASE ACCESSORY PROTEIN D"/>
    <property type="match status" value="1"/>
</dbReference>
<dbReference type="Proteomes" id="UP000023561">
    <property type="component" value="Unassembled WGS sequence"/>
</dbReference>
<dbReference type="RefSeq" id="WP_042411794.1">
    <property type="nucleotide sequence ID" value="NZ_BAWO01000072.1"/>
</dbReference>
<dbReference type="InterPro" id="IPR002669">
    <property type="entry name" value="UreD"/>
</dbReference>
<dbReference type="AlphaFoldDB" id="A0A023DJP9"/>
<accession>A0A023DJP9</accession>
<comment type="subcellular location">
    <subcellularLocation>
        <location evidence="3">Cytoplasm</location>
    </subcellularLocation>
</comment>
<evidence type="ECO:0000256" key="2">
    <source>
        <dbReference type="ARBA" id="ARBA00023186"/>
    </source>
</evidence>
<keyword evidence="3" id="KW-0996">Nickel insertion</keyword>
<evidence type="ECO:0000256" key="3">
    <source>
        <dbReference type="HAMAP-Rule" id="MF_01384"/>
    </source>
</evidence>
<dbReference type="EMBL" id="BAWO01000072">
    <property type="protein sequence ID" value="GAJ41490.1"/>
    <property type="molecule type" value="Genomic_DNA"/>
</dbReference>
<comment type="function">
    <text evidence="3">Required for maturation of urease via the functional incorporation of the urease nickel metallocenter.</text>
</comment>
<dbReference type="HAMAP" id="MF_01384">
    <property type="entry name" value="UreD"/>
    <property type="match status" value="1"/>
</dbReference>
<keyword evidence="5" id="KW-1185">Reference proteome</keyword>
<dbReference type="OrthoDB" id="9807968at2"/>
<evidence type="ECO:0000256" key="1">
    <source>
        <dbReference type="ARBA" id="ARBA00007177"/>
    </source>
</evidence>
<reference evidence="4 5" key="1">
    <citation type="submission" date="2014-04" db="EMBL/GenBank/DDBJ databases">
        <title>Whole genome shotgun sequence of Geobacillus caldoxylosilyticus NBRC 107762.</title>
        <authorList>
            <person name="Hosoyama A."/>
            <person name="Hosoyama Y."/>
            <person name="Katano-Makiyama Y."/>
            <person name="Tsuchikane K."/>
            <person name="Ohji S."/>
            <person name="Ichikawa N."/>
            <person name="Yamazoe A."/>
            <person name="Fujita N."/>
        </authorList>
    </citation>
    <scope>NUCLEOTIDE SEQUENCE [LARGE SCALE GENOMIC DNA]</scope>
    <source>
        <strain evidence="4 5">NBRC 107762</strain>
    </source>
</reference>
<keyword evidence="2 3" id="KW-0143">Chaperone</keyword>
<dbReference type="Pfam" id="PF01774">
    <property type="entry name" value="UreD"/>
    <property type="match status" value="1"/>
</dbReference>
<gene>
    <name evidence="3 4" type="primary">ureD</name>
    <name evidence="4" type="ORF">GCA01S_072_00070</name>
</gene>
<proteinExistence type="inferred from homology"/>
<dbReference type="PANTHER" id="PTHR33643:SF1">
    <property type="entry name" value="UREASE ACCESSORY PROTEIN D"/>
    <property type="match status" value="1"/>
</dbReference>
<keyword evidence="3" id="KW-0963">Cytoplasm</keyword>
<name>A0A023DJP9_9BACL</name>
<evidence type="ECO:0000313" key="5">
    <source>
        <dbReference type="Proteomes" id="UP000023561"/>
    </source>
</evidence>
<comment type="similarity">
    <text evidence="1 3">Belongs to the UreD family.</text>
</comment>